<comment type="similarity">
    <text evidence="1">Belongs to the plant acyltransferase family.</text>
</comment>
<dbReference type="GO" id="GO:0016746">
    <property type="term" value="F:acyltransferase activity"/>
    <property type="evidence" value="ECO:0007669"/>
    <property type="project" value="UniProtKB-KW"/>
</dbReference>
<keyword evidence="2" id="KW-0808">Transferase</keyword>
<reference evidence="4" key="1">
    <citation type="journal article" date="2023" name="Plant J.">
        <title>Genome sequences and population genomics provide insights into the demographic history, inbreeding, and mutation load of two 'living fossil' tree species of Dipteronia.</title>
        <authorList>
            <person name="Feng Y."/>
            <person name="Comes H.P."/>
            <person name="Chen J."/>
            <person name="Zhu S."/>
            <person name="Lu R."/>
            <person name="Zhang X."/>
            <person name="Li P."/>
            <person name="Qiu J."/>
            <person name="Olsen K.M."/>
            <person name="Qiu Y."/>
        </authorList>
    </citation>
    <scope>NUCLEOTIDE SEQUENCE</scope>
    <source>
        <strain evidence="4">KIB01</strain>
    </source>
</reference>
<sequence>MSELIKQPKIELLEQLRPFNEEEMLTIAQANMAVKVNYFDYSGIVICVSFRHVVVDASATAYFVRNWAKVASVGSLIDIKNHVVFDCTSIFPSQDVSSMSKGKPDANDEDITKWKLNPPLPEQCIGNAITIGMTTWPTKKRAGYNKIVFKVREMLSMVEENVKNRFPNGCKNYRIDHAALDRDSAMKVLNFRGTFRLPFYQTGFGWGKPVWFSPGQQLKNNNFVLLDTSDGKGLITSNGAIIKGRHGQI</sequence>
<organism evidence="4 5">
    <name type="scientific">Dipteronia dyeriana</name>
    <dbReference type="NCBI Taxonomy" id="168575"/>
    <lineage>
        <taxon>Eukaryota</taxon>
        <taxon>Viridiplantae</taxon>
        <taxon>Streptophyta</taxon>
        <taxon>Embryophyta</taxon>
        <taxon>Tracheophyta</taxon>
        <taxon>Spermatophyta</taxon>
        <taxon>Magnoliopsida</taxon>
        <taxon>eudicotyledons</taxon>
        <taxon>Gunneridae</taxon>
        <taxon>Pentapetalae</taxon>
        <taxon>rosids</taxon>
        <taxon>malvids</taxon>
        <taxon>Sapindales</taxon>
        <taxon>Sapindaceae</taxon>
        <taxon>Hippocastanoideae</taxon>
        <taxon>Acereae</taxon>
        <taxon>Dipteronia</taxon>
    </lineage>
</organism>
<dbReference type="AlphaFoldDB" id="A0AAD9XF36"/>
<evidence type="ECO:0000313" key="4">
    <source>
        <dbReference type="EMBL" id="KAK2658365.1"/>
    </source>
</evidence>
<dbReference type="InterPro" id="IPR023213">
    <property type="entry name" value="CAT-like_dom_sf"/>
</dbReference>
<proteinExistence type="inferred from homology"/>
<comment type="caution">
    <text evidence="4">The sequence shown here is derived from an EMBL/GenBank/DDBJ whole genome shotgun (WGS) entry which is preliminary data.</text>
</comment>
<evidence type="ECO:0000256" key="1">
    <source>
        <dbReference type="ARBA" id="ARBA00009861"/>
    </source>
</evidence>
<dbReference type="EMBL" id="JANJYI010000002">
    <property type="protein sequence ID" value="KAK2658365.1"/>
    <property type="molecule type" value="Genomic_DNA"/>
</dbReference>
<accession>A0AAD9XF36</accession>
<dbReference type="Gene3D" id="3.30.559.10">
    <property type="entry name" value="Chloramphenicol acetyltransferase-like domain"/>
    <property type="match status" value="2"/>
</dbReference>
<keyword evidence="5" id="KW-1185">Reference proteome</keyword>
<dbReference type="Proteomes" id="UP001280121">
    <property type="component" value="Unassembled WGS sequence"/>
</dbReference>
<dbReference type="Pfam" id="PF02458">
    <property type="entry name" value="Transferase"/>
    <property type="match status" value="2"/>
</dbReference>
<name>A0AAD9XF36_9ROSI</name>
<gene>
    <name evidence="4" type="ORF">Ddye_004898</name>
</gene>
<evidence type="ECO:0000313" key="5">
    <source>
        <dbReference type="Proteomes" id="UP001280121"/>
    </source>
</evidence>
<protein>
    <submittedName>
        <fullName evidence="4">Uncharacterized protein</fullName>
    </submittedName>
</protein>
<dbReference type="PANTHER" id="PTHR31623:SF28">
    <property type="entry name" value="BAHD ACYLTRANSFERASE"/>
    <property type="match status" value="1"/>
</dbReference>
<keyword evidence="3" id="KW-0012">Acyltransferase</keyword>
<dbReference type="PANTHER" id="PTHR31623">
    <property type="entry name" value="F21J9.9"/>
    <property type="match status" value="1"/>
</dbReference>
<evidence type="ECO:0000256" key="2">
    <source>
        <dbReference type="ARBA" id="ARBA00022679"/>
    </source>
</evidence>
<evidence type="ECO:0000256" key="3">
    <source>
        <dbReference type="ARBA" id="ARBA00023315"/>
    </source>
</evidence>